<evidence type="ECO:0000256" key="1">
    <source>
        <dbReference type="ARBA" id="ARBA00006484"/>
    </source>
</evidence>
<keyword evidence="2" id="KW-0560">Oxidoreductase</keyword>
<proteinExistence type="inferred from homology"/>
<sequence>MLAVEGGPLGIRANLVAAGVIETDFLDTLRPDSRAYLTSFAAAQPLGRVAQPEEIAEVLCFLVSPRSSFVTGAVVAADGGFTAI</sequence>
<dbReference type="EMBL" id="JAUSZI010000002">
    <property type="protein sequence ID" value="MDQ1033279.1"/>
    <property type="molecule type" value="Genomic_DNA"/>
</dbReference>
<organism evidence="3 4">
    <name type="scientific">Streptomyces umbrinus</name>
    <dbReference type="NCBI Taxonomy" id="67370"/>
    <lineage>
        <taxon>Bacteria</taxon>
        <taxon>Bacillati</taxon>
        <taxon>Actinomycetota</taxon>
        <taxon>Actinomycetes</taxon>
        <taxon>Kitasatosporales</taxon>
        <taxon>Streptomycetaceae</taxon>
        <taxon>Streptomyces</taxon>
        <taxon>Streptomyces phaeochromogenes group</taxon>
    </lineage>
</organism>
<dbReference type="PANTHER" id="PTHR24321:SF8">
    <property type="entry name" value="ESTRADIOL 17-BETA-DEHYDROGENASE 8-RELATED"/>
    <property type="match status" value="1"/>
</dbReference>
<gene>
    <name evidence="3" type="ORF">QF035_010861</name>
</gene>
<comment type="similarity">
    <text evidence="1">Belongs to the short-chain dehydrogenases/reductases (SDR) family.</text>
</comment>
<dbReference type="Pfam" id="PF13561">
    <property type="entry name" value="adh_short_C2"/>
    <property type="match status" value="1"/>
</dbReference>
<dbReference type="PANTHER" id="PTHR24321">
    <property type="entry name" value="DEHYDROGENASES, SHORT CHAIN"/>
    <property type="match status" value="1"/>
</dbReference>
<dbReference type="InterPro" id="IPR036291">
    <property type="entry name" value="NAD(P)-bd_dom_sf"/>
</dbReference>
<reference evidence="3 4" key="1">
    <citation type="submission" date="2023-07" db="EMBL/GenBank/DDBJ databases">
        <title>Comparative genomics of wheat-associated soil bacteria to identify genetic determinants of phenazine resistance.</title>
        <authorList>
            <person name="Mouncey N."/>
        </authorList>
    </citation>
    <scope>NUCLEOTIDE SEQUENCE [LARGE SCALE GENOMIC DNA]</scope>
    <source>
        <strain evidence="3 4">V2I4</strain>
    </source>
</reference>
<dbReference type="Proteomes" id="UP001230328">
    <property type="component" value="Unassembled WGS sequence"/>
</dbReference>
<dbReference type="SUPFAM" id="SSF51735">
    <property type="entry name" value="NAD(P)-binding Rossmann-fold domains"/>
    <property type="match status" value="1"/>
</dbReference>
<evidence type="ECO:0000313" key="4">
    <source>
        <dbReference type="Proteomes" id="UP001230328"/>
    </source>
</evidence>
<name>A0ABU0TEN1_9ACTN</name>
<dbReference type="Gene3D" id="3.40.50.720">
    <property type="entry name" value="NAD(P)-binding Rossmann-like Domain"/>
    <property type="match status" value="1"/>
</dbReference>
<evidence type="ECO:0000256" key="2">
    <source>
        <dbReference type="ARBA" id="ARBA00023002"/>
    </source>
</evidence>
<evidence type="ECO:0000313" key="3">
    <source>
        <dbReference type="EMBL" id="MDQ1033279.1"/>
    </source>
</evidence>
<protein>
    <submittedName>
        <fullName evidence="3">NAD(P)-dependent dehydrogenase (Short-subunit alcohol dehydrogenase family)</fullName>
    </submittedName>
</protein>
<keyword evidence="4" id="KW-1185">Reference proteome</keyword>
<dbReference type="InterPro" id="IPR002347">
    <property type="entry name" value="SDR_fam"/>
</dbReference>
<accession>A0ABU0TEN1</accession>
<comment type="caution">
    <text evidence="3">The sequence shown here is derived from an EMBL/GenBank/DDBJ whole genome shotgun (WGS) entry which is preliminary data.</text>
</comment>